<sequence>MAERQYRDDQVPAGPVSYRHGPDSLPRSDVVPGRCQVLEAKVRGVTHRYRVHVPFGYRDDEPAALMVFLDGERCHAPDGELRGGLVLDNLVARRAIPMTVGVFVDPVDRAAQYDAFDARHADLLAHEIIPRVAAGWHLDREPARHGICGVGAGGHAALTAAWMRPDVFGKAISFIGSFTTLPDGNPYPYLVRETLPKALRILMTAASFDTNHASGQLNALSENLKTAAAFAETGYDFHLVLGDGAHNLNHAGVLLPDALRWLWRPEPGEPEPPRTDPVATLVTW</sequence>
<name>A0A1Q2CMV5_9ACTN</name>
<organism evidence="2 3">
    <name type="scientific">Tessaracoccus aquimaris</name>
    <dbReference type="NCBI Taxonomy" id="1332264"/>
    <lineage>
        <taxon>Bacteria</taxon>
        <taxon>Bacillati</taxon>
        <taxon>Actinomycetota</taxon>
        <taxon>Actinomycetes</taxon>
        <taxon>Propionibacteriales</taxon>
        <taxon>Propionibacteriaceae</taxon>
        <taxon>Tessaracoccus</taxon>
    </lineage>
</organism>
<accession>A0A1Q2CMV5</accession>
<protein>
    <recommendedName>
        <fullName evidence="4">Enterochelin esterase</fullName>
    </recommendedName>
</protein>
<dbReference type="PANTHER" id="PTHR48098">
    <property type="entry name" value="ENTEROCHELIN ESTERASE-RELATED"/>
    <property type="match status" value="1"/>
</dbReference>
<dbReference type="Pfam" id="PF00756">
    <property type="entry name" value="Esterase"/>
    <property type="match status" value="1"/>
</dbReference>
<proteinExistence type="predicted"/>
<keyword evidence="3" id="KW-1185">Reference proteome</keyword>
<dbReference type="PANTHER" id="PTHR48098:SF3">
    <property type="entry name" value="IRON(III) ENTEROBACTIN ESTERASE"/>
    <property type="match status" value="1"/>
</dbReference>
<reference evidence="3" key="1">
    <citation type="submission" date="2017-02" db="EMBL/GenBank/DDBJ databases">
        <title>Tessaracoccus aquaemaris sp. nov., isolated from the intestine of a Korean rockfish, Sebastes schlegelii, in a marine aquaculture pond.</title>
        <authorList>
            <person name="Tak E.J."/>
            <person name="Bae J.-W."/>
        </authorList>
    </citation>
    <scope>NUCLEOTIDE SEQUENCE [LARGE SCALE GENOMIC DNA]</scope>
    <source>
        <strain evidence="3">NSG39</strain>
    </source>
</reference>
<evidence type="ECO:0008006" key="4">
    <source>
        <dbReference type="Google" id="ProtNLM"/>
    </source>
</evidence>
<dbReference type="OrthoDB" id="9775130at2"/>
<dbReference type="SUPFAM" id="SSF53474">
    <property type="entry name" value="alpha/beta-Hydrolases"/>
    <property type="match status" value="1"/>
</dbReference>
<dbReference type="Proteomes" id="UP000188145">
    <property type="component" value="Chromosome"/>
</dbReference>
<dbReference type="InterPro" id="IPR000801">
    <property type="entry name" value="Esterase-like"/>
</dbReference>
<gene>
    <name evidence="2" type="ORF">BW730_07650</name>
</gene>
<evidence type="ECO:0000313" key="3">
    <source>
        <dbReference type="Proteomes" id="UP000188145"/>
    </source>
</evidence>
<feature type="region of interest" description="Disordered" evidence="1">
    <location>
        <begin position="1"/>
        <end position="25"/>
    </location>
</feature>
<dbReference type="KEGG" id="tes:BW730_07650"/>
<dbReference type="RefSeq" id="WP_077685723.1">
    <property type="nucleotide sequence ID" value="NZ_CP019606.1"/>
</dbReference>
<dbReference type="AlphaFoldDB" id="A0A1Q2CMV5"/>
<dbReference type="Gene3D" id="3.40.50.1820">
    <property type="entry name" value="alpha/beta hydrolase"/>
    <property type="match status" value="1"/>
</dbReference>
<feature type="compositionally biased region" description="Basic and acidic residues" evidence="1">
    <location>
        <begin position="1"/>
        <end position="10"/>
    </location>
</feature>
<dbReference type="EMBL" id="CP019606">
    <property type="protein sequence ID" value="AQP47395.1"/>
    <property type="molecule type" value="Genomic_DNA"/>
</dbReference>
<evidence type="ECO:0000313" key="2">
    <source>
        <dbReference type="EMBL" id="AQP47395.1"/>
    </source>
</evidence>
<evidence type="ECO:0000256" key="1">
    <source>
        <dbReference type="SAM" id="MobiDB-lite"/>
    </source>
</evidence>
<dbReference type="InterPro" id="IPR050583">
    <property type="entry name" value="Mycobacterial_A85_antigen"/>
</dbReference>
<dbReference type="InterPro" id="IPR029058">
    <property type="entry name" value="AB_hydrolase_fold"/>
</dbReference>